<dbReference type="GO" id="GO:0005524">
    <property type="term" value="F:ATP binding"/>
    <property type="evidence" value="ECO:0007669"/>
    <property type="project" value="InterPro"/>
</dbReference>
<dbReference type="InterPro" id="IPR000873">
    <property type="entry name" value="AMP-dep_synth/lig_dom"/>
</dbReference>
<proteinExistence type="predicted"/>
<protein>
    <recommendedName>
        <fullName evidence="1">Lysidine-tRNA(Ile) synthetase C-terminal domain-containing protein</fullName>
    </recommendedName>
</protein>
<gene>
    <name evidence="2" type="ORF">SDC9_104992</name>
</gene>
<organism evidence="2">
    <name type="scientific">bioreactor metagenome</name>
    <dbReference type="NCBI Taxonomy" id="1076179"/>
    <lineage>
        <taxon>unclassified sequences</taxon>
        <taxon>metagenomes</taxon>
        <taxon>ecological metagenomes</taxon>
    </lineage>
</organism>
<dbReference type="Pfam" id="PF11734">
    <property type="entry name" value="TilS_C"/>
    <property type="match status" value="1"/>
</dbReference>
<reference evidence="2" key="1">
    <citation type="submission" date="2019-08" db="EMBL/GenBank/DDBJ databases">
        <authorList>
            <person name="Kucharzyk K."/>
            <person name="Murdoch R.W."/>
            <person name="Higgins S."/>
            <person name="Loffler F."/>
        </authorList>
    </citation>
    <scope>NUCLEOTIDE SEQUENCE</scope>
</reference>
<name>A0A645B4T5_9ZZZZ</name>
<comment type="caution">
    <text evidence="2">The sequence shown here is derived from an EMBL/GenBank/DDBJ whole genome shotgun (WGS) entry which is preliminary data.</text>
</comment>
<dbReference type="GO" id="GO:0008033">
    <property type="term" value="P:tRNA processing"/>
    <property type="evidence" value="ECO:0007669"/>
    <property type="project" value="InterPro"/>
</dbReference>
<dbReference type="GO" id="GO:0005737">
    <property type="term" value="C:cytoplasm"/>
    <property type="evidence" value="ECO:0007669"/>
    <property type="project" value="InterPro"/>
</dbReference>
<accession>A0A645B4T5</accession>
<dbReference type="SUPFAM" id="SSF56801">
    <property type="entry name" value="Acetyl-CoA synthetase-like"/>
    <property type="match status" value="1"/>
</dbReference>
<sequence length="248" mass="27290">MFHAFGMTLFLTYGVLKQARLVIFPSFDVDMVLDAAKKTPPTVYCAVPPIYQRTAERAKERGISLRSAKYCISGAMNLPNAVVELCRSSDPSAILHLPGGILVQRVYTEVLFTTEADPLPTFAPVPLSPEEETVIPGAPWRVSCRGVEKAGSFSKISDTFYLKCDMISDALLLRPRQRGDSISLPGRSGKTLKKLFIEAKVPRRIRERIPVLTDGREVLAVAGFGPDRRHLAAEGEPALEVTFISTDK</sequence>
<dbReference type="EMBL" id="VSSQ01016625">
    <property type="protein sequence ID" value="MPM58163.1"/>
    <property type="molecule type" value="Genomic_DNA"/>
</dbReference>
<dbReference type="GO" id="GO:0016879">
    <property type="term" value="F:ligase activity, forming carbon-nitrogen bonds"/>
    <property type="evidence" value="ECO:0007669"/>
    <property type="project" value="InterPro"/>
</dbReference>
<dbReference type="Pfam" id="PF00501">
    <property type="entry name" value="AMP-binding"/>
    <property type="match status" value="1"/>
</dbReference>
<evidence type="ECO:0000259" key="1">
    <source>
        <dbReference type="SMART" id="SM00977"/>
    </source>
</evidence>
<dbReference type="Gene3D" id="3.40.50.980">
    <property type="match status" value="1"/>
</dbReference>
<dbReference type="InterPro" id="IPR012796">
    <property type="entry name" value="Lysidine-tRNA-synth_C"/>
</dbReference>
<dbReference type="AlphaFoldDB" id="A0A645B4T5"/>
<dbReference type="SMART" id="SM00977">
    <property type="entry name" value="TilS_C"/>
    <property type="match status" value="1"/>
</dbReference>
<dbReference type="NCBIfam" id="TIGR02433">
    <property type="entry name" value="lysidine_TilS_C"/>
    <property type="match status" value="1"/>
</dbReference>
<evidence type="ECO:0000313" key="2">
    <source>
        <dbReference type="EMBL" id="MPM58163.1"/>
    </source>
</evidence>
<feature type="domain" description="Lysidine-tRNA(Ile) synthetase C-terminal" evidence="1">
    <location>
        <begin position="171"/>
        <end position="241"/>
    </location>
</feature>
<dbReference type="SUPFAM" id="SSF56037">
    <property type="entry name" value="PheT/TilS domain"/>
    <property type="match status" value="1"/>
</dbReference>